<dbReference type="EC" id="2.7.2.1" evidence="6"/>
<dbReference type="HAMAP" id="MF_00020">
    <property type="entry name" value="Acetate_kinase"/>
    <property type="match status" value="1"/>
</dbReference>
<dbReference type="InterPro" id="IPR023865">
    <property type="entry name" value="Aliphatic_acid_kinase_CS"/>
</dbReference>
<dbReference type="PROSITE" id="PS01075">
    <property type="entry name" value="ACETATE_KINASE_1"/>
    <property type="match status" value="1"/>
</dbReference>
<dbReference type="Pfam" id="PF00871">
    <property type="entry name" value="Acetate_kinase"/>
    <property type="match status" value="1"/>
</dbReference>
<evidence type="ECO:0000256" key="2">
    <source>
        <dbReference type="ARBA" id="ARBA00022679"/>
    </source>
</evidence>
<reference evidence="8" key="2">
    <citation type="submission" date="2020-09" db="EMBL/GenBank/DDBJ databases">
        <authorList>
            <person name="Sun Q."/>
            <person name="Ohkuma M."/>
        </authorList>
    </citation>
    <scope>NUCLEOTIDE SEQUENCE</scope>
    <source>
        <strain evidence="8">JCM 4059</strain>
    </source>
</reference>
<feature type="binding site" evidence="6">
    <location>
        <position position="19"/>
    </location>
    <ligand>
        <name>ATP</name>
        <dbReference type="ChEBI" id="CHEBI:30616"/>
    </ligand>
</feature>
<dbReference type="PROSITE" id="PS01076">
    <property type="entry name" value="ACETATE_KINASE_2"/>
    <property type="match status" value="1"/>
</dbReference>
<name>A0A919B5R3_9ACTN</name>
<keyword evidence="3 6" id="KW-0547">Nucleotide-binding</keyword>
<dbReference type="InterPro" id="IPR043129">
    <property type="entry name" value="ATPase_NBD"/>
</dbReference>
<dbReference type="PANTHER" id="PTHR21060:SF15">
    <property type="entry name" value="ACETATE KINASE-RELATED"/>
    <property type="match status" value="1"/>
</dbReference>
<evidence type="ECO:0000313" key="8">
    <source>
        <dbReference type="EMBL" id="GHF50550.1"/>
    </source>
</evidence>
<comment type="pathway">
    <text evidence="6">Metabolic intermediate biosynthesis; acetyl-CoA biosynthesis; acetyl-CoA from acetate: step 1/2.</text>
</comment>
<comment type="caution">
    <text evidence="8">The sequence shown here is derived from an EMBL/GenBank/DDBJ whole genome shotgun (WGS) entry which is preliminary data.</text>
</comment>
<dbReference type="GO" id="GO:0006083">
    <property type="term" value="P:acetate metabolic process"/>
    <property type="evidence" value="ECO:0007669"/>
    <property type="project" value="TreeGrafter"/>
</dbReference>
<dbReference type="PANTHER" id="PTHR21060">
    <property type="entry name" value="ACETATE KINASE"/>
    <property type="match status" value="1"/>
</dbReference>
<feature type="binding site" evidence="6">
    <location>
        <begin position="213"/>
        <end position="217"/>
    </location>
    <ligand>
        <name>ATP</name>
        <dbReference type="ChEBI" id="CHEBI:30616"/>
    </ligand>
</feature>
<protein>
    <recommendedName>
        <fullName evidence="6">Acetate kinase</fullName>
        <ecNumber evidence="6">2.7.2.1</ecNumber>
    </recommendedName>
    <alternativeName>
        <fullName evidence="6">Acetokinase</fullName>
    </alternativeName>
</protein>
<dbReference type="AlphaFoldDB" id="A0A919B5R3"/>
<evidence type="ECO:0000256" key="5">
    <source>
        <dbReference type="ARBA" id="ARBA00022840"/>
    </source>
</evidence>
<feature type="site" description="Transition state stabilizer" evidence="6">
    <location>
        <position position="185"/>
    </location>
</feature>
<evidence type="ECO:0000256" key="4">
    <source>
        <dbReference type="ARBA" id="ARBA00022777"/>
    </source>
</evidence>
<dbReference type="GO" id="GO:0008776">
    <property type="term" value="F:acetate kinase activity"/>
    <property type="evidence" value="ECO:0007669"/>
    <property type="project" value="UniProtKB-UniRule"/>
</dbReference>
<feature type="active site" description="Proton donor/acceptor" evidence="6">
    <location>
        <position position="153"/>
    </location>
</feature>
<evidence type="ECO:0000256" key="7">
    <source>
        <dbReference type="RuleBase" id="RU003835"/>
    </source>
</evidence>
<dbReference type="PIRSF" id="PIRSF000722">
    <property type="entry name" value="Acetate_prop_kin"/>
    <property type="match status" value="1"/>
</dbReference>
<feature type="binding site" evidence="6">
    <location>
        <position position="96"/>
    </location>
    <ligand>
        <name>substrate</name>
    </ligand>
</feature>
<dbReference type="GO" id="GO:0005737">
    <property type="term" value="C:cytoplasm"/>
    <property type="evidence" value="ECO:0007669"/>
    <property type="project" value="UniProtKB-SubCell"/>
</dbReference>
<keyword evidence="6" id="KW-0479">Metal-binding</keyword>
<accession>A0A919B5R3</accession>
<feature type="binding site" evidence="6">
    <location>
        <position position="389"/>
    </location>
    <ligand>
        <name>Mg(2+)</name>
        <dbReference type="ChEBI" id="CHEBI:18420"/>
    </ligand>
</feature>
<evidence type="ECO:0000256" key="3">
    <source>
        <dbReference type="ARBA" id="ARBA00022741"/>
    </source>
</evidence>
<dbReference type="InterPro" id="IPR000890">
    <property type="entry name" value="Aliphatic_acid_kin_short-chain"/>
</dbReference>
<gene>
    <name evidence="6 8" type="primary">ackA</name>
    <name evidence="8" type="ORF">GCM10010218_35120</name>
</gene>
<dbReference type="Proteomes" id="UP000638313">
    <property type="component" value="Unassembled WGS sequence"/>
</dbReference>
<dbReference type="GO" id="GO:0000287">
    <property type="term" value="F:magnesium ion binding"/>
    <property type="evidence" value="ECO:0007669"/>
    <property type="project" value="UniProtKB-UniRule"/>
</dbReference>
<comment type="subunit">
    <text evidence="6">Homodimer.</text>
</comment>
<keyword evidence="6" id="KW-0963">Cytoplasm</keyword>
<organism evidence="8 9">
    <name type="scientific">Streptomyces mashuensis</name>
    <dbReference type="NCBI Taxonomy" id="33904"/>
    <lineage>
        <taxon>Bacteria</taxon>
        <taxon>Bacillati</taxon>
        <taxon>Actinomycetota</taxon>
        <taxon>Actinomycetes</taxon>
        <taxon>Kitasatosporales</taxon>
        <taxon>Streptomycetaceae</taxon>
        <taxon>Streptomyces</taxon>
    </lineage>
</organism>
<dbReference type="Gene3D" id="3.30.420.40">
    <property type="match status" value="2"/>
</dbReference>
<comment type="similarity">
    <text evidence="1 6 7">Belongs to the acetokinase family.</text>
</comment>
<keyword evidence="6" id="KW-0460">Magnesium</keyword>
<proteinExistence type="inferred from homology"/>
<keyword evidence="4 6" id="KW-0418">Kinase</keyword>
<dbReference type="InterPro" id="IPR004372">
    <property type="entry name" value="Ac/propionate_kinase"/>
</dbReference>
<dbReference type="GO" id="GO:0006085">
    <property type="term" value="P:acetyl-CoA biosynthetic process"/>
    <property type="evidence" value="ECO:0007669"/>
    <property type="project" value="UniProtKB-UniRule"/>
</dbReference>
<comment type="function">
    <text evidence="6">Catalyzes the formation of acetyl phosphate from acetate and ATP. Can also catalyze the reverse reaction.</text>
</comment>
<reference evidence="8" key="1">
    <citation type="journal article" date="2014" name="Int. J. Syst. Evol. Microbiol.">
        <title>Complete genome sequence of Corynebacterium casei LMG S-19264T (=DSM 44701T), isolated from a smear-ripened cheese.</title>
        <authorList>
            <consortium name="US DOE Joint Genome Institute (JGI-PGF)"/>
            <person name="Walter F."/>
            <person name="Albersmeier A."/>
            <person name="Kalinowski J."/>
            <person name="Ruckert C."/>
        </authorList>
    </citation>
    <scope>NUCLEOTIDE SEQUENCE</scope>
    <source>
        <strain evidence="8">JCM 4059</strain>
    </source>
</reference>
<dbReference type="GO" id="GO:0005524">
    <property type="term" value="F:ATP binding"/>
    <property type="evidence" value="ECO:0007669"/>
    <property type="project" value="UniProtKB-KW"/>
</dbReference>
<dbReference type="SUPFAM" id="SSF53067">
    <property type="entry name" value="Actin-like ATPase domain"/>
    <property type="match status" value="2"/>
</dbReference>
<sequence>MTSTATRVLVLNSGSSSVKYQLLDMADGARLAAGLVERIGEDTSRLAHTPLATGGEKRERTGRIADHDAALKAVAEELAADGLGLDSPELAAIGHRVVHGGSKFTEPTLITDEVVAEIERLIPVAPLHNPANITGIRTARALRPELPQVAVFDTAFHTTMPESAARYAIDTETADAHMVRRYGFHGTSHAYVSRKTAELLGKAPEEVNVIVLHLGNGASASAVRGGRCVDTSMGLTPLEGLVMGTRSGDLDPAVIFHLARNAGMSVDEIDSLLNKKSGLIGLCGDNDMREIRRRVDEGDERARLAFDVYVHRLKKYIGAYYAVLGTVDAVAFTAGVGENAAPVREAAVAGLEALGLAVDADLNAVRSGDARLISPASARVAVAVVPTDEELEIATQTYALVSA</sequence>
<dbReference type="RefSeq" id="WP_190130539.1">
    <property type="nucleotide sequence ID" value="NZ_BNBD01000006.1"/>
</dbReference>
<comment type="catalytic activity">
    <reaction evidence="6">
        <text>acetate + ATP = acetyl phosphate + ADP</text>
        <dbReference type="Rhea" id="RHEA:11352"/>
        <dbReference type="ChEBI" id="CHEBI:22191"/>
        <dbReference type="ChEBI" id="CHEBI:30089"/>
        <dbReference type="ChEBI" id="CHEBI:30616"/>
        <dbReference type="ChEBI" id="CHEBI:456216"/>
        <dbReference type="EC" id="2.7.2.1"/>
    </reaction>
</comment>
<keyword evidence="5 6" id="KW-0067">ATP-binding</keyword>
<keyword evidence="2 6" id="KW-0808">Transferase</keyword>
<feature type="site" description="Transition state stabilizer" evidence="6">
    <location>
        <position position="246"/>
    </location>
</feature>
<evidence type="ECO:0000313" key="9">
    <source>
        <dbReference type="Proteomes" id="UP000638313"/>
    </source>
</evidence>
<dbReference type="CDD" id="cd24010">
    <property type="entry name" value="ASKHA_NBD_AcK_PK"/>
    <property type="match status" value="1"/>
</dbReference>
<dbReference type="PRINTS" id="PR00471">
    <property type="entry name" value="ACETATEKNASE"/>
</dbReference>
<evidence type="ECO:0000256" key="6">
    <source>
        <dbReference type="HAMAP-Rule" id="MF_00020"/>
    </source>
</evidence>
<feature type="binding site" evidence="6">
    <location>
        <position position="12"/>
    </location>
    <ligand>
        <name>Mg(2+)</name>
        <dbReference type="ChEBI" id="CHEBI:18420"/>
    </ligand>
</feature>
<dbReference type="EMBL" id="BNBD01000006">
    <property type="protein sequence ID" value="GHF50550.1"/>
    <property type="molecule type" value="Genomic_DNA"/>
</dbReference>
<feature type="binding site" evidence="6">
    <location>
        <begin position="335"/>
        <end position="339"/>
    </location>
    <ligand>
        <name>ATP</name>
        <dbReference type="ChEBI" id="CHEBI:30616"/>
    </ligand>
</feature>
<keyword evidence="9" id="KW-1185">Reference proteome</keyword>
<comment type="subcellular location">
    <subcellularLocation>
        <location evidence="6">Cytoplasm</location>
    </subcellularLocation>
</comment>
<dbReference type="NCBIfam" id="TIGR00016">
    <property type="entry name" value="ackA"/>
    <property type="match status" value="1"/>
</dbReference>
<comment type="cofactor">
    <cofactor evidence="6">
        <name>Mg(2+)</name>
        <dbReference type="ChEBI" id="CHEBI:18420"/>
    </cofactor>
    <cofactor evidence="6">
        <name>Mn(2+)</name>
        <dbReference type="ChEBI" id="CHEBI:29035"/>
    </cofactor>
    <text evidence="6">Mg(2+). Can also accept Mn(2+).</text>
</comment>
<feature type="binding site" evidence="6">
    <location>
        <begin position="287"/>
        <end position="289"/>
    </location>
    <ligand>
        <name>ATP</name>
        <dbReference type="ChEBI" id="CHEBI:30616"/>
    </ligand>
</feature>
<evidence type="ECO:0000256" key="1">
    <source>
        <dbReference type="ARBA" id="ARBA00008748"/>
    </source>
</evidence>